<dbReference type="Pfam" id="PF00691">
    <property type="entry name" value="OmpA"/>
    <property type="match status" value="1"/>
</dbReference>
<evidence type="ECO:0000256" key="5">
    <source>
        <dbReference type="SAM" id="MobiDB-lite"/>
    </source>
</evidence>
<gene>
    <name evidence="8" type="ORF">ON006_13480</name>
</gene>
<dbReference type="InterPro" id="IPR050330">
    <property type="entry name" value="Bact_OuterMem_StrucFunc"/>
</dbReference>
<dbReference type="PANTHER" id="PTHR30329">
    <property type="entry name" value="STATOR ELEMENT OF FLAGELLAR MOTOR COMPLEX"/>
    <property type="match status" value="1"/>
</dbReference>
<feature type="compositionally biased region" description="Basic and acidic residues" evidence="5">
    <location>
        <begin position="66"/>
        <end position="82"/>
    </location>
</feature>
<dbReference type="GO" id="GO:0009279">
    <property type="term" value="C:cell outer membrane"/>
    <property type="evidence" value="ECO:0007669"/>
    <property type="project" value="UniProtKB-SubCell"/>
</dbReference>
<evidence type="ECO:0000313" key="8">
    <source>
        <dbReference type="EMBL" id="WAC14948.1"/>
    </source>
</evidence>
<dbReference type="PRINTS" id="PR01021">
    <property type="entry name" value="OMPADOMAIN"/>
</dbReference>
<reference evidence="8" key="1">
    <citation type="submission" date="2022-11" db="EMBL/GenBank/DDBJ databases">
        <title>Dyadobacter pollutisoli sp. nov., isolated from plastic dumped soil.</title>
        <authorList>
            <person name="Kim J.M."/>
            <person name="Kim K.R."/>
            <person name="Lee J.K."/>
            <person name="Hao L."/>
            <person name="Jeon C.O."/>
        </authorList>
    </citation>
    <scope>NUCLEOTIDE SEQUENCE</scope>
    <source>
        <strain evidence="8">U1</strain>
    </source>
</reference>
<dbReference type="EMBL" id="CP112998">
    <property type="protein sequence ID" value="WAC14948.1"/>
    <property type="molecule type" value="Genomic_DNA"/>
</dbReference>
<feature type="region of interest" description="Disordered" evidence="5">
    <location>
        <begin position="412"/>
        <end position="447"/>
    </location>
</feature>
<dbReference type="Proteomes" id="UP001164653">
    <property type="component" value="Chromosome"/>
</dbReference>
<evidence type="ECO:0000313" key="9">
    <source>
        <dbReference type="Proteomes" id="UP001164653"/>
    </source>
</evidence>
<dbReference type="PANTHER" id="PTHR30329:SF21">
    <property type="entry name" value="LIPOPROTEIN YIAD-RELATED"/>
    <property type="match status" value="1"/>
</dbReference>
<evidence type="ECO:0000256" key="4">
    <source>
        <dbReference type="PROSITE-ProRule" id="PRU00473"/>
    </source>
</evidence>
<dbReference type="Gene3D" id="3.30.1330.60">
    <property type="entry name" value="OmpA-like domain"/>
    <property type="match status" value="1"/>
</dbReference>
<dbReference type="InterPro" id="IPR006665">
    <property type="entry name" value="OmpA-like"/>
</dbReference>
<sequence>MNKTQIFLALCLVAGPANAQIIDPKRTAERKATDRANNRIDQSIDKGFDKVEEGIGSLFKKKNKKEKQGQEEVSESKEDTPKQTDSGAGKETAASKTAASALSYYSKFDFVPGEKVIAAEDFSNTNIGDFPVGWNTNSSAEVITLGDSPVKWLFMSKDGFFQPEFIKDMPENFTIEFDVFTRYRSSNILEYQFQIASSASPKKDLSEEYTSNYFQFKWLASNTSTSFYVVENGEVVNKNEGFSVKDFASEDVEHLEPVRVRISIWRQKSRLRIYANQNKIVDIPQAFDSKLKYNVFKFGGKYLNFSENENRDEFMVSDIRYAIGSADTRSKLITAGKLITRGILFNTNSDVIQPSSYGVLKDIAGVLAENPTVKIKIVGHTDSDGENQANLILSQKRAAAVKSMLSGEFKIDPSRMLTDGKGENEPSDSNDTPTGKANNRRVEFTKL</sequence>
<dbReference type="CDD" id="cd07185">
    <property type="entry name" value="OmpA_C-like"/>
    <property type="match status" value="1"/>
</dbReference>
<evidence type="ECO:0000256" key="3">
    <source>
        <dbReference type="ARBA" id="ARBA00023237"/>
    </source>
</evidence>
<feature type="region of interest" description="Disordered" evidence="5">
    <location>
        <begin position="25"/>
        <end position="46"/>
    </location>
</feature>
<keyword evidence="3" id="KW-0998">Cell outer membrane</keyword>
<organism evidence="8 9">
    <name type="scientific">Dyadobacter pollutisoli</name>
    <dbReference type="NCBI Taxonomy" id="2910158"/>
    <lineage>
        <taxon>Bacteria</taxon>
        <taxon>Pseudomonadati</taxon>
        <taxon>Bacteroidota</taxon>
        <taxon>Cytophagia</taxon>
        <taxon>Cytophagales</taxon>
        <taxon>Spirosomataceae</taxon>
        <taxon>Dyadobacter</taxon>
    </lineage>
</organism>
<keyword evidence="9" id="KW-1185">Reference proteome</keyword>
<keyword evidence="6" id="KW-0732">Signal</keyword>
<feature type="compositionally biased region" description="Polar residues" evidence="5">
    <location>
        <begin position="427"/>
        <end position="437"/>
    </location>
</feature>
<name>A0A9E8NFE2_9BACT</name>
<dbReference type="AlphaFoldDB" id="A0A9E8NFE2"/>
<feature type="domain" description="OmpA-like" evidence="7">
    <location>
        <begin position="329"/>
        <end position="447"/>
    </location>
</feature>
<comment type="subcellular location">
    <subcellularLocation>
        <location evidence="1">Cell outer membrane</location>
    </subcellularLocation>
</comment>
<feature type="compositionally biased region" description="Basic and acidic residues" evidence="5">
    <location>
        <begin position="412"/>
        <end position="424"/>
    </location>
</feature>
<dbReference type="SUPFAM" id="SSF103088">
    <property type="entry name" value="OmpA-like"/>
    <property type="match status" value="1"/>
</dbReference>
<evidence type="ECO:0000256" key="2">
    <source>
        <dbReference type="ARBA" id="ARBA00023136"/>
    </source>
</evidence>
<feature type="chain" id="PRO_5038703218" evidence="6">
    <location>
        <begin position="20"/>
        <end position="447"/>
    </location>
</feature>
<evidence type="ECO:0000256" key="1">
    <source>
        <dbReference type="ARBA" id="ARBA00004442"/>
    </source>
</evidence>
<feature type="region of interest" description="Disordered" evidence="5">
    <location>
        <begin position="60"/>
        <end position="92"/>
    </location>
</feature>
<evidence type="ECO:0000259" key="7">
    <source>
        <dbReference type="PROSITE" id="PS51123"/>
    </source>
</evidence>
<evidence type="ECO:0000256" key="6">
    <source>
        <dbReference type="SAM" id="SignalP"/>
    </source>
</evidence>
<dbReference type="RefSeq" id="WP_244820315.1">
    <property type="nucleotide sequence ID" value="NZ_CP112998.1"/>
</dbReference>
<dbReference type="KEGG" id="dpf:ON006_13480"/>
<feature type="signal peptide" evidence="6">
    <location>
        <begin position="1"/>
        <end position="19"/>
    </location>
</feature>
<keyword evidence="2 4" id="KW-0472">Membrane</keyword>
<accession>A0A9E8NFE2</accession>
<dbReference type="PROSITE" id="PS51123">
    <property type="entry name" value="OMPA_2"/>
    <property type="match status" value="1"/>
</dbReference>
<dbReference type="InterPro" id="IPR036737">
    <property type="entry name" value="OmpA-like_sf"/>
</dbReference>
<protein>
    <submittedName>
        <fullName evidence="8">OmpA family protein</fullName>
    </submittedName>
</protein>
<dbReference type="InterPro" id="IPR006664">
    <property type="entry name" value="OMP_bac"/>
</dbReference>
<proteinExistence type="predicted"/>